<dbReference type="Proteomes" id="UP000612855">
    <property type="component" value="Unassembled WGS sequence"/>
</dbReference>
<protein>
    <recommendedName>
        <fullName evidence="6">SURF1-like protein</fullName>
    </recommendedName>
</protein>
<keyword evidence="3 6" id="KW-0812">Transmembrane</keyword>
<comment type="similarity">
    <text evidence="2 6">Belongs to the SURF1 family.</text>
</comment>
<sequence>MLKKLIGPVIFGIGGTAILLSLGAWQLRRLDWKEGRLSAIETRIAAAPLALPEVPLEQTDEYMPVAVTGHFAETGLRVLTSRKNDGAGHRLIRRFETGDRSILVDRGFLPDGEDAPQLPTGDVTITGNLAWPDETDGFTPAPDITGGLWFARDVPAMAAALGTEPVLVVAREMSYDAGPVDPMPVTTAGIPNDHLNYARTWFSLAAIWLAMTGYLIYRTLRPKKGDAA</sequence>
<gene>
    <name evidence="7" type="primary">surf-1</name>
    <name evidence="7" type="ORF">GCM10011360_21860</name>
</gene>
<dbReference type="PANTHER" id="PTHR23427">
    <property type="entry name" value="SURFEIT LOCUS PROTEIN"/>
    <property type="match status" value="1"/>
</dbReference>
<name>A0A917EF94_9RHOB</name>
<dbReference type="InterPro" id="IPR045214">
    <property type="entry name" value="Surf1/Surf4"/>
</dbReference>
<keyword evidence="5 6" id="KW-0472">Membrane</keyword>
<evidence type="ECO:0000313" key="7">
    <source>
        <dbReference type="EMBL" id="GGE33646.1"/>
    </source>
</evidence>
<evidence type="ECO:0000256" key="4">
    <source>
        <dbReference type="ARBA" id="ARBA00022989"/>
    </source>
</evidence>
<evidence type="ECO:0000256" key="5">
    <source>
        <dbReference type="ARBA" id="ARBA00023136"/>
    </source>
</evidence>
<organism evidence="7 8">
    <name type="scientific">Primorskyibacter flagellatus</name>
    <dbReference type="NCBI Taxonomy" id="1387277"/>
    <lineage>
        <taxon>Bacteria</taxon>
        <taxon>Pseudomonadati</taxon>
        <taxon>Pseudomonadota</taxon>
        <taxon>Alphaproteobacteria</taxon>
        <taxon>Rhodobacterales</taxon>
        <taxon>Roseobacteraceae</taxon>
        <taxon>Primorskyibacter</taxon>
    </lineage>
</organism>
<evidence type="ECO:0000256" key="2">
    <source>
        <dbReference type="ARBA" id="ARBA00007165"/>
    </source>
</evidence>
<keyword evidence="4 6" id="KW-1133">Transmembrane helix</keyword>
<dbReference type="PROSITE" id="PS50895">
    <property type="entry name" value="SURF1"/>
    <property type="match status" value="1"/>
</dbReference>
<reference evidence="8" key="1">
    <citation type="journal article" date="2019" name="Int. J. Syst. Evol. Microbiol.">
        <title>The Global Catalogue of Microorganisms (GCM) 10K type strain sequencing project: providing services to taxonomists for standard genome sequencing and annotation.</title>
        <authorList>
            <consortium name="The Broad Institute Genomics Platform"/>
            <consortium name="The Broad Institute Genome Sequencing Center for Infectious Disease"/>
            <person name="Wu L."/>
            <person name="Ma J."/>
        </authorList>
    </citation>
    <scope>NUCLEOTIDE SEQUENCE [LARGE SCALE GENOMIC DNA]</scope>
    <source>
        <strain evidence="8">CGMCC 1.12664</strain>
    </source>
</reference>
<accession>A0A917EF94</accession>
<comment type="subcellular location">
    <subcellularLocation>
        <location evidence="6">Cell membrane</location>
        <topology evidence="6">Multi-pass membrane protein</topology>
    </subcellularLocation>
    <subcellularLocation>
        <location evidence="1">Membrane</location>
    </subcellularLocation>
</comment>
<dbReference type="Pfam" id="PF02104">
    <property type="entry name" value="SURF1"/>
    <property type="match status" value="1"/>
</dbReference>
<evidence type="ECO:0000256" key="1">
    <source>
        <dbReference type="ARBA" id="ARBA00004370"/>
    </source>
</evidence>
<dbReference type="AlphaFoldDB" id="A0A917EF94"/>
<evidence type="ECO:0000313" key="8">
    <source>
        <dbReference type="Proteomes" id="UP000612855"/>
    </source>
</evidence>
<feature type="transmembrane region" description="Helical" evidence="6">
    <location>
        <begin position="200"/>
        <end position="217"/>
    </location>
</feature>
<keyword evidence="8" id="KW-1185">Reference proteome</keyword>
<dbReference type="EMBL" id="BMFJ01000001">
    <property type="protein sequence ID" value="GGE33646.1"/>
    <property type="molecule type" value="Genomic_DNA"/>
</dbReference>
<evidence type="ECO:0000256" key="6">
    <source>
        <dbReference type="RuleBase" id="RU363076"/>
    </source>
</evidence>
<evidence type="ECO:0000256" key="3">
    <source>
        <dbReference type="ARBA" id="ARBA00022692"/>
    </source>
</evidence>
<feature type="transmembrane region" description="Helical" evidence="6">
    <location>
        <begin position="6"/>
        <end position="27"/>
    </location>
</feature>
<proteinExistence type="inferred from homology"/>
<dbReference type="GO" id="GO:0005886">
    <property type="term" value="C:plasma membrane"/>
    <property type="evidence" value="ECO:0007669"/>
    <property type="project" value="UniProtKB-SubCell"/>
</dbReference>
<dbReference type="PANTHER" id="PTHR23427:SF2">
    <property type="entry name" value="SURFEIT LOCUS PROTEIN 1"/>
    <property type="match status" value="1"/>
</dbReference>
<keyword evidence="6" id="KW-1003">Cell membrane</keyword>
<dbReference type="RefSeq" id="WP_188477718.1">
    <property type="nucleotide sequence ID" value="NZ_BMFJ01000001.1"/>
</dbReference>
<dbReference type="InterPro" id="IPR002994">
    <property type="entry name" value="Surf1/Shy1"/>
</dbReference>
<comment type="caution">
    <text evidence="7">The sequence shown here is derived from an EMBL/GenBank/DDBJ whole genome shotgun (WGS) entry which is preliminary data.</text>
</comment>
<dbReference type="CDD" id="cd06662">
    <property type="entry name" value="SURF1"/>
    <property type="match status" value="1"/>
</dbReference>